<evidence type="ECO:0000256" key="1">
    <source>
        <dbReference type="ARBA" id="ARBA00004496"/>
    </source>
</evidence>
<evidence type="ECO:0000256" key="7">
    <source>
        <dbReference type="ARBA" id="ARBA00023004"/>
    </source>
</evidence>
<name>A0A2N3Y5D4_SACSN</name>
<comment type="similarity">
    <text evidence="2 9">Belongs to the cytochrome P450 family.</text>
</comment>
<evidence type="ECO:0000256" key="8">
    <source>
        <dbReference type="ARBA" id="ARBA00023033"/>
    </source>
</evidence>
<dbReference type="RefSeq" id="WP_010314063.1">
    <property type="nucleotide sequence ID" value="NZ_CP061007.1"/>
</dbReference>
<dbReference type="PROSITE" id="PS00086">
    <property type="entry name" value="CYTOCHROME_P450"/>
    <property type="match status" value="1"/>
</dbReference>
<keyword evidence="7 9" id="KW-0408">Iron</keyword>
<keyword evidence="6 9" id="KW-0560">Oxidoreductase</keyword>
<accession>A0A2N3Y5D4</accession>
<evidence type="ECO:0000256" key="3">
    <source>
        <dbReference type="ARBA" id="ARBA00022490"/>
    </source>
</evidence>
<keyword evidence="8 9" id="KW-0503">Monooxygenase</keyword>
<dbReference type="InterPro" id="IPR001128">
    <property type="entry name" value="Cyt_P450"/>
</dbReference>
<evidence type="ECO:0000256" key="2">
    <source>
        <dbReference type="ARBA" id="ARBA00010617"/>
    </source>
</evidence>
<dbReference type="GO" id="GO:0016705">
    <property type="term" value="F:oxidoreductase activity, acting on paired donors, with incorporation or reduction of molecular oxygen"/>
    <property type="evidence" value="ECO:0007669"/>
    <property type="project" value="InterPro"/>
</dbReference>
<comment type="subcellular location">
    <subcellularLocation>
        <location evidence="1">Cytoplasm</location>
    </subcellularLocation>
</comment>
<evidence type="ECO:0000313" key="11">
    <source>
        <dbReference type="Proteomes" id="UP000233786"/>
    </source>
</evidence>
<reference evidence="10" key="1">
    <citation type="submission" date="2017-12" db="EMBL/GenBank/DDBJ databases">
        <title>Sequencing the genomes of 1000 Actinobacteria strains.</title>
        <authorList>
            <person name="Klenk H.-P."/>
        </authorList>
    </citation>
    <scope>NUCLEOTIDE SEQUENCE [LARGE SCALE GENOMIC DNA]</scope>
    <source>
        <strain evidence="10">DSM 44228</strain>
    </source>
</reference>
<evidence type="ECO:0000256" key="6">
    <source>
        <dbReference type="ARBA" id="ARBA00023002"/>
    </source>
</evidence>
<dbReference type="GO" id="GO:0005506">
    <property type="term" value="F:iron ion binding"/>
    <property type="evidence" value="ECO:0007669"/>
    <property type="project" value="InterPro"/>
</dbReference>
<dbReference type="Proteomes" id="UP000233786">
    <property type="component" value="Unassembled WGS sequence"/>
</dbReference>
<dbReference type="SUPFAM" id="SSF48264">
    <property type="entry name" value="Cytochrome P450"/>
    <property type="match status" value="1"/>
</dbReference>
<dbReference type="Pfam" id="PF00067">
    <property type="entry name" value="p450"/>
    <property type="match status" value="1"/>
</dbReference>
<dbReference type="OrthoDB" id="9801155at2"/>
<dbReference type="GO" id="GO:0004497">
    <property type="term" value="F:monooxygenase activity"/>
    <property type="evidence" value="ECO:0007669"/>
    <property type="project" value="UniProtKB-KW"/>
</dbReference>
<dbReference type="Gene3D" id="1.10.630.10">
    <property type="entry name" value="Cytochrome P450"/>
    <property type="match status" value="1"/>
</dbReference>
<dbReference type="EMBL" id="PJNB01000001">
    <property type="protein sequence ID" value="PKW18146.1"/>
    <property type="molecule type" value="Genomic_DNA"/>
</dbReference>
<dbReference type="PRINTS" id="PR00359">
    <property type="entry name" value="BP450"/>
</dbReference>
<evidence type="ECO:0000313" key="10">
    <source>
        <dbReference type="EMBL" id="PKW18146.1"/>
    </source>
</evidence>
<keyword evidence="5 9" id="KW-0479">Metal-binding</keyword>
<evidence type="ECO:0000256" key="5">
    <source>
        <dbReference type="ARBA" id="ARBA00022723"/>
    </source>
</evidence>
<comment type="caution">
    <text evidence="10">The sequence shown here is derived from an EMBL/GenBank/DDBJ whole genome shotgun (WGS) entry which is preliminary data.</text>
</comment>
<evidence type="ECO:0000256" key="9">
    <source>
        <dbReference type="RuleBase" id="RU000461"/>
    </source>
</evidence>
<dbReference type="GO" id="GO:0020037">
    <property type="term" value="F:heme binding"/>
    <property type="evidence" value="ECO:0007669"/>
    <property type="project" value="InterPro"/>
</dbReference>
<organism evidence="10 11">
    <name type="scientific">Saccharopolyspora spinosa</name>
    <dbReference type="NCBI Taxonomy" id="60894"/>
    <lineage>
        <taxon>Bacteria</taxon>
        <taxon>Bacillati</taxon>
        <taxon>Actinomycetota</taxon>
        <taxon>Actinomycetes</taxon>
        <taxon>Pseudonocardiales</taxon>
        <taxon>Pseudonocardiaceae</taxon>
        <taxon>Saccharopolyspora</taxon>
    </lineage>
</organism>
<dbReference type="InterPro" id="IPR002397">
    <property type="entry name" value="Cyt_P450_B"/>
</dbReference>
<sequence>MIEELGKDFVKDPHKYYERMRLSGPVSEVVLPRGLKVWIVTGSAEARSVLMDRRLCKDIWFGTAFAGKHLRPNAVRTAWHPDLVRYNLLNVDPPVHSRLRRAMARALDADLLNRVGERVEVTTNELASRVPVGETIDLVEAFAAPLAFSGVAELVGIPEPNREDVHRWTIPLVYFRPAEEVSEGGENLLALLRGLLEDRRSQPGDDLLSRLAHPSDPSDVLSDQELISLVSNMVMAGYETTQQLISVGVLGLIEHPEQLAILRSDPTRVPKALDELLRWVSPAPFSTPRYTTEEIEIGGVRVPRGEIVLVAVDAVNHDPEVRSCPHAIDFDSSPTHIAFGRGIHFCAGASLARMQGELAFAALLEHFKEWELISTVEDLEWTHTHITRSLESLLVRLS</sequence>
<dbReference type="PANTHER" id="PTHR46696:SF1">
    <property type="entry name" value="CYTOCHROME P450 YJIB-RELATED"/>
    <property type="match status" value="1"/>
</dbReference>
<keyword evidence="4 9" id="KW-0349">Heme</keyword>
<dbReference type="InterPro" id="IPR036396">
    <property type="entry name" value="Cyt_P450_sf"/>
</dbReference>
<proteinExistence type="inferred from homology"/>
<protein>
    <submittedName>
        <fullName evidence="10">Cytochrome P450</fullName>
    </submittedName>
</protein>
<dbReference type="FunFam" id="1.10.630.10:FF:000018">
    <property type="entry name" value="Cytochrome P450 monooxygenase"/>
    <property type="match status" value="1"/>
</dbReference>
<dbReference type="GO" id="GO:0005737">
    <property type="term" value="C:cytoplasm"/>
    <property type="evidence" value="ECO:0007669"/>
    <property type="project" value="UniProtKB-SubCell"/>
</dbReference>
<keyword evidence="11" id="KW-1185">Reference proteome</keyword>
<evidence type="ECO:0000256" key="4">
    <source>
        <dbReference type="ARBA" id="ARBA00022617"/>
    </source>
</evidence>
<gene>
    <name evidence="10" type="ORF">A8926_6210</name>
</gene>
<dbReference type="InterPro" id="IPR017972">
    <property type="entry name" value="Cyt_P450_CS"/>
</dbReference>
<dbReference type="PANTHER" id="PTHR46696">
    <property type="entry name" value="P450, PUTATIVE (EUROFUNG)-RELATED"/>
    <property type="match status" value="1"/>
</dbReference>
<dbReference type="AlphaFoldDB" id="A0A2N3Y5D4"/>
<dbReference type="STRING" id="994479.GCA_000194155_06857"/>
<keyword evidence="3" id="KW-0963">Cytoplasm</keyword>